<evidence type="ECO:0000256" key="2">
    <source>
        <dbReference type="ARBA" id="ARBA00008483"/>
    </source>
</evidence>
<dbReference type="RefSeq" id="WP_027206263.1">
    <property type="nucleotide sequence ID" value="NZ_FOGJ01000019.1"/>
</dbReference>
<dbReference type="PRINTS" id="PR01434">
    <property type="entry name" value="NADHDHGNASE5"/>
</dbReference>
<comment type="subcellular location">
    <subcellularLocation>
        <location evidence="1">Endomembrane system</location>
        <topology evidence="1">Multi-pass membrane protein</topology>
    </subcellularLocation>
    <subcellularLocation>
        <location evidence="6">Membrane</location>
        <topology evidence="6">Multi-pass membrane protein</topology>
    </subcellularLocation>
</comment>
<sequence>MWEIPFLICFPLIISVFMYCIRINKIRNAIAYVSAVIIMITVGLLVVQWGLSGFEPQEFYVQTKDVDKLIFTADLVLMCVATFLSFKYKRPWISLMSIIPTFAIIWLEFFGPKFDVDGIAHIRVDHLSILMCIIIGIIGSLIIIYAVGYMHGYQHYHTNIPDRRYYFFMILFIFVGAMFGFVLSQSLMWIEMFWETTSICSFLLIGYTQEEEAIFNSFRALWINLLGGCALTVGIIYFAFEEHTVSLKAMVELAQVHGDSYSKAAIIGVALIAFAALTKAAQLPFSKWLLGAMVAPTPSSALLHSATMVKAGIYVLFRLAPAMSGTLTGTMISFIGGFTFLSASIMAIAQSDGKKVLAMSTISNLGLMVACAGVGRPETIWAGCFLMIFHAISKSLLFQDIGATENSLHSRDVENMHGLLYRLPVLAVFMFIGICGMFLAPFGMLISKWAALKASVDERNIMLVFFICFGSATTSFYWTKWLGKLIAHTNKPVVRDITKKNEMISLTIHAILMIALCVLFPLLSSTYVDPLLVEMFGESKQVIGNNVLYILIILICFFFAVPILAYIHDKKLRANQKLSYMNGINTGKNDAFVGSMGADRELVLSNLYFKNVCGQRKLMIPSMAITAAVLIIMLSMIISRTLGGAIL</sequence>
<evidence type="ECO:0000259" key="8">
    <source>
        <dbReference type="Pfam" id="PF00361"/>
    </source>
</evidence>
<feature type="transmembrane region" description="Helical" evidence="7">
    <location>
        <begin position="419"/>
        <end position="440"/>
    </location>
</feature>
<dbReference type="eggNOG" id="COG1009">
    <property type="taxonomic scope" value="Bacteria"/>
</dbReference>
<feature type="transmembrane region" description="Helical" evidence="7">
    <location>
        <begin position="503"/>
        <end position="527"/>
    </location>
</feature>
<evidence type="ECO:0000256" key="7">
    <source>
        <dbReference type="SAM" id="Phobius"/>
    </source>
</evidence>
<protein>
    <submittedName>
        <fullName evidence="10">Ech hydrogenase subunit A</fullName>
    </submittedName>
</protein>
<organism evidence="10 11">
    <name type="scientific">Butyrivibrio fibrisolvens</name>
    <dbReference type="NCBI Taxonomy" id="831"/>
    <lineage>
        <taxon>Bacteria</taxon>
        <taxon>Bacillati</taxon>
        <taxon>Bacillota</taxon>
        <taxon>Clostridia</taxon>
        <taxon>Lachnospirales</taxon>
        <taxon>Lachnospiraceae</taxon>
        <taxon>Butyrivibrio</taxon>
    </lineage>
</organism>
<dbReference type="GO" id="GO:0012505">
    <property type="term" value="C:endomembrane system"/>
    <property type="evidence" value="ECO:0007669"/>
    <property type="project" value="UniProtKB-SubCell"/>
</dbReference>
<dbReference type="Pfam" id="PF00662">
    <property type="entry name" value="Proton_antipo_N"/>
    <property type="match status" value="1"/>
</dbReference>
<dbReference type="EMBL" id="FOGJ01000019">
    <property type="protein sequence ID" value="SES11751.1"/>
    <property type="molecule type" value="Genomic_DNA"/>
</dbReference>
<feature type="transmembrane region" description="Helical" evidence="7">
    <location>
        <begin position="165"/>
        <end position="183"/>
    </location>
</feature>
<dbReference type="InterPro" id="IPR001516">
    <property type="entry name" value="Proton_antipo_N"/>
</dbReference>
<name>A0A1H9UQZ6_BUTFI</name>
<keyword evidence="4 7" id="KW-1133">Transmembrane helix</keyword>
<dbReference type="InterPro" id="IPR001750">
    <property type="entry name" value="ND/Mrp_TM"/>
</dbReference>
<dbReference type="InterPro" id="IPR050616">
    <property type="entry name" value="CPA3_Na-H_Antiporter_A"/>
</dbReference>
<reference evidence="10 11" key="1">
    <citation type="submission" date="2016-10" db="EMBL/GenBank/DDBJ databases">
        <authorList>
            <person name="de Groot N.N."/>
        </authorList>
    </citation>
    <scope>NUCLEOTIDE SEQUENCE [LARGE SCALE GENOMIC DNA]</scope>
    <source>
        <strain evidence="10 11">AR40</strain>
    </source>
</reference>
<feature type="transmembrane region" description="Helical" evidence="7">
    <location>
        <begin position="6"/>
        <end position="22"/>
    </location>
</feature>
<evidence type="ECO:0000313" key="10">
    <source>
        <dbReference type="EMBL" id="SES11751.1"/>
    </source>
</evidence>
<evidence type="ECO:0000256" key="5">
    <source>
        <dbReference type="ARBA" id="ARBA00023136"/>
    </source>
</evidence>
<evidence type="ECO:0000256" key="1">
    <source>
        <dbReference type="ARBA" id="ARBA00004127"/>
    </source>
</evidence>
<dbReference type="PANTHER" id="PTHR43373:SF1">
    <property type="entry name" value="NA(+)_H(+) ANTIPORTER SUBUNIT A"/>
    <property type="match status" value="1"/>
</dbReference>
<dbReference type="OrthoDB" id="9807568at2"/>
<evidence type="ECO:0000259" key="9">
    <source>
        <dbReference type="Pfam" id="PF00662"/>
    </source>
</evidence>
<accession>A0A1H9UQZ6</accession>
<keyword evidence="5 7" id="KW-0472">Membrane</keyword>
<feature type="transmembrane region" description="Helical" evidence="7">
    <location>
        <begin position="547"/>
        <end position="567"/>
    </location>
</feature>
<dbReference type="GO" id="GO:0016020">
    <property type="term" value="C:membrane"/>
    <property type="evidence" value="ECO:0007669"/>
    <property type="project" value="UniProtKB-SubCell"/>
</dbReference>
<proteinExistence type="inferred from homology"/>
<gene>
    <name evidence="10" type="ORF">SAMN04487884_11958</name>
</gene>
<feature type="transmembrane region" description="Helical" evidence="7">
    <location>
        <begin position="460"/>
        <end position="482"/>
    </location>
</feature>
<feature type="transmembrane region" description="Helical" evidence="7">
    <location>
        <begin position="289"/>
        <end position="317"/>
    </location>
</feature>
<feature type="transmembrane region" description="Helical" evidence="7">
    <location>
        <begin position="93"/>
        <end position="111"/>
    </location>
</feature>
<feature type="transmembrane region" description="Helical" evidence="7">
    <location>
        <begin position="69"/>
        <end position="86"/>
    </location>
</feature>
<feature type="transmembrane region" description="Helical" evidence="7">
    <location>
        <begin position="220"/>
        <end position="240"/>
    </location>
</feature>
<keyword evidence="3 6" id="KW-0812">Transmembrane</keyword>
<evidence type="ECO:0000256" key="6">
    <source>
        <dbReference type="RuleBase" id="RU000320"/>
    </source>
</evidence>
<feature type="domain" description="NADH-Ubiquinone oxidoreductase (complex I) chain 5 N-terminal" evidence="9">
    <location>
        <begin position="122"/>
        <end position="157"/>
    </location>
</feature>
<feature type="transmembrane region" description="Helical" evidence="7">
    <location>
        <begin position="618"/>
        <end position="638"/>
    </location>
</feature>
<dbReference type="Proteomes" id="UP000182584">
    <property type="component" value="Unassembled WGS sequence"/>
</dbReference>
<evidence type="ECO:0000256" key="4">
    <source>
        <dbReference type="ARBA" id="ARBA00022989"/>
    </source>
</evidence>
<dbReference type="PANTHER" id="PTHR43373">
    <property type="entry name" value="NA(+)/H(+) ANTIPORTER SUBUNIT"/>
    <property type="match status" value="1"/>
</dbReference>
<feature type="transmembrane region" description="Helical" evidence="7">
    <location>
        <begin position="380"/>
        <end position="398"/>
    </location>
</feature>
<dbReference type="Pfam" id="PF00361">
    <property type="entry name" value="Proton_antipo_M"/>
    <property type="match status" value="1"/>
</dbReference>
<feature type="transmembrane region" description="Helical" evidence="7">
    <location>
        <begin position="260"/>
        <end position="277"/>
    </location>
</feature>
<feature type="transmembrane region" description="Helical" evidence="7">
    <location>
        <begin position="29"/>
        <end position="49"/>
    </location>
</feature>
<evidence type="ECO:0000313" key="11">
    <source>
        <dbReference type="Proteomes" id="UP000182584"/>
    </source>
</evidence>
<feature type="transmembrane region" description="Helical" evidence="7">
    <location>
        <begin position="127"/>
        <end position="153"/>
    </location>
</feature>
<dbReference type="AlphaFoldDB" id="A0A1H9UQZ6"/>
<evidence type="ECO:0000256" key="3">
    <source>
        <dbReference type="ARBA" id="ARBA00022692"/>
    </source>
</evidence>
<feature type="transmembrane region" description="Helical" evidence="7">
    <location>
        <begin position="329"/>
        <end position="349"/>
    </location>
</feature>
<feature type="domain" description="NADH:quinone oxidoreductase/Mrp antiporter transmembrane" evidence="8">
    <location>
        <begin position="184"/>
        <end position="471"/>
    </location>
</feature>
<comment type="similarity">
    <text evidence="2">Belongs to the CPA3 antiporters (TC 2.A.63) subunit A family.</text>
</comment>